<protein>
    <submittedName>
        <fullName evidence="1">Uncharacterized protein</fullName>
    </submittedName>
</protein>
<name>A0A8S5MP31_9CAUD</name>
<proteinExistence type="predicted"/>
<sequence>MKNSRYISLSEGIDRGSIPRGVTKLKTAEFQRFCGLFIFFKCKIV</sequence>
<organism evidence="1">
    <name type="scientific">Podoviridae sp. ctoqT5</name>
    <dbReference type="NCBI Taxonomy" id="2826577"/>
    <lineage>
        <taxon>Viruses</taxon>
        <taxon>Duplodnaviria</taxon>
        <taxon>Heunggongvirae</taxon>
        <taxon>Uroviricota</taxon>
        <taxon>Caudoviricetes</taxon>
    </lineage>
</organism>
<dbReference type="EMBL" id="BK014952">
    <property type="protein sequence ID" value="DAD84125.1"/>
    <property type="molecule type" value="Genomic_DNA"/>
</dbReference>
<reference evidence="1" key="1">
    <citation type="journal article" date="2021" name="Proc. Natl. Acad. Sci. U.S.A.">
        <title>A Catalog of Tens of Thousands of Viruses from Human Metagenomes Reveals Hidden Associations with Chronic Diseases.</title>
        <authorList>
            <person name="Tisza M.J."/>
            <person name="Buck C.B."/>
        </authorList>
    </citation>
    <scope>NUCLEOTIDE SEQUENCE</scope>
    <source>
        <strain evidence="1">CtoqT5</strain>
    </source>
</reference>
<evidence type="ECO:0000313" key="1">
    <source>
        <dbReference type="EMBL" id="DAD84125.1"/>
    </source>
</evidence>
<accession>A0A8S5MP31</accession>